<sequence length="194" mass="22204">MKIFTSWMSWGQAAGPLAEVLPSQAVNRVREAVRFARVQHGVQQRPTGRPYVEHLLEALEVAAAGAQVRDPDVLTAIVLHDVLEDTPCTEKELTRRFGADVTGLVRWVTRPANGRKSDHLATLAEAPAQAVLVKLADRVSNVQELQRMPWRFQKRYYLETVAYILPLAAPHPWFARWYEEWREPWSRRVARYPG</sequence>
<dbReference type="Gene3D" id="1.10.3210.10">
    <property type="entry name" value="Hypothetical protein af1432"/>
    <property type="match status" value="1"/>
</dbReference>
<dbReference type="PANTHER" id="PTHR46246:SF1">
    <property type="entry name" value="GUANOSINE-3',5'-BIS(DIPHOSPHATE) 3'-PYROPHOSPHOHYDROLASE MESH1"/>
    <property type="match status" value="1"/>
</dbReference>
<name>A0ABV5IAD6_9ACTN</name>
<dbReference type="InterPro" id="IPR052194">
    <property type="entry name" value="MESH1"/>
</dbReference>
<accession>A0ABV5IAD6</accession>
<gene>
    <name evidence="1" type="ORF">ACFFV7_06830</name>
</gene>
<evidence type="ECO:0000313" key="1">
    <source>
        <dbReference type="EMBL" id="MFB9200900.1"/>
    </source>
</evidence>
<evidence type="ECO:0000313" key="2">
    <source>
        <dbReference type="Proteomes" id="UP001589647"/>
    </source>
</evidence>
<dbReference type="RefSeq" id="WP_189646765.1">
    <property type="nucleotide sequence ID" value="NZ_BMRC01000003.1"/>
</dbReference>
<reference evidence="1 2" key="1">
    <citation type="submission" date="2024-09" db="EMBL/GenBank/DDBJ databases">
        <authorList>
            <person name="Sun Q."/>
            <person name="Mori K."/>
        </authorList>
    </citation>
    <scope>NUCLEOTIDE SEQUENCE [LARGE SCALE GENOMIC DNA]</scope>
    <source>
        <strain evidence="1 2">CCM 3426</strain>
    </source>
</reference>
<dbReference type="EMBL" id="JBHMEI010000003">
    <property type="protein sequence ID" value="MFB9200900.1"/>
    <property type="molecule type" value="Genomic_DNA"/>
</dbReference>
<dbReference type="PANTHER" id="PTHR46246">
    <property type="entry name" value="GUANOSINE-3',5'-BIS(DIPHOSPHATE) 3'-PYROPHOSPHOHYDROLASE MESH1"/>
    <property type="match status" value="1"/>
</dbReference>
<protein>
    <submittedName>
        <fullName evidence="1">HD domain-containing protein</fullName>
    </submittedName>
</protein>
<comment type="caution">
    <text evidence="1">The sequence shown here is derived from an EMBL/GenBank/DDBJ whole genome shotgun (WGS) entry which is preliminary data.</text>
</comment>
<dbReference type="Proteomes" id="UP001589647">
    <property type="component" value="Unassembled WGS sequence"/>
</dbReference>
<dbReference type="SUPFAM" id="SSF109604">
    <property type="entry name" value="HD-domain/PDEase-like"/>
    <property type="match status" value="1"/>
</dbReference>
<organism evidence="1 2">
    <name type="scientific">Nonomuraea spiralis</name>
    <dbReference type="NCBI Taxonomy" id="46182"/>
    <lineage>
        <taxon>Bacteria</taxon>
        <taxon>Bacillati</taxon>
        <taxon>Actinomycetota</taxon>
        <taxon>Actinomycetes</taxon>
        <taxon>Streptosporangiales</taxon>
        <taxon>Streptosporangiaceae</taxon>
        <taxon>Nonomuraea</taxon>
    </lineage>
</organism>
<dbReference type="Pfam" id="PF13328">
    <property type="entry name" value="HD_4"/>
    <property type="match status" value="1"/>
</dbReference>
<keyword evidence="2" id="KW-1185">Reference proteome</keyword>
<proteinExistence type="predicted"/>